<dbReference type="GO" id="GO:0005524">
    <property type="term" value="F:ATP binding"/>
    <property type="evidence" value="ECO:0007669"/>
    <property type="project" value="UniProtKB-KW"/>
</dbReference>
<proteinExistence type="predicted"/>
<dbReference type="PANTHER" id="PTHR41523">
    <property type="entry name" value="TWO-COMPONENT SYSTEM SENSOR PROTEIN"/>
    <property type="match status" value="1"/>
</dbReference>
<dbReference type="InterPro" id="IPR036890">
    <property type="entry name" value="HATPase_C_sf"/>
</dbReference>
<dbReference type="PANTHER" id="PTHR41523:SF7">
    <property type="entry name" value="HISTIDINE KINASE"/>
    <property type="match status" value="1"/>
</dbReference>
<keyword evidence="3" id="KW-0597">Phosphoprotein</keyword>
<evidence type="ECO:0000313" key="10">
    <source>
        <dbReference type="Proteomes" id="UP000311605"/>
    </source>
</evidence>
<keyword evidence="7" id="KW-0067">ATP-binding</keyword>
<dbReference type="AlphaFoldDB" id="A0A5C4XDL1"/>
<reference evidence="9 10" key="1">
    <citation type="submission" date="2019-06" db="EMBL/GenBank/DDBJ databases">
        <title>The draft genome of Rhizobium smilacinae PTYR-5.</title>
        <authorList>
            <person name="Liu L."/>
            <person name="Li L."/>
            <person name="Zhang X."/>
        </authorList>
    </citation>
    <scope>NUCLEOTIDE SEQUENCE [LARGE SCALE GENOMIC DNA]</scope>
    <source>
        <strain evidence="9 10">PTYR-5</strain>
    </source>
</reference>
<dbReference type="SUPFAM" id="SSF55785">
    <property type="entry name" value="PYP-like sensor domain (PAS domain)"/>
    <property type="match status" value="1"/>
</dbReference>
<dbReference type="OrthoDB" id="341208at2"/>
<dbReference type="InterPro" id="IPR035965">
    <property type="entry name" value="PAS-like_dom_sf"/>
</dbReference>
<sequence>MGRAVIEFDWSQTPLGPIERWPISLKTIVEVTLNSKFPQVVIWGPEFTTIHNDAFLPILGGKPFALGRSFADIWAEAWSEIQPIVDKAHAGESTYIENYPLQINRNSYDELAYFTFSYTPLRDDDGNIAGMVDTVVETTETVRARETHEVLRRELVHRVKNTMAVTSAVVSASMRHATSLAEAKETISRRIEALGNAQSLISSSDDGVELHEIIENALTPHLDRRDRVAISGPEALLTSEQAIGMSLAIYELATNALKYGALSVANGTVSIDWSIHGDNGFGFVWREYGGPPVEKPARTGFGSRLNNQIVAGYFYGRAETIYDPDGLQFHLKGSLKPKAD</sequence>
<protein>
    <recommendedName>
        <fullName evidence="2">histidine kinase</fullName>
        <ecNumber evidence="2">2.7.13.3</ecNumber>
    </recommendedName>
</protein>
<comment type="caution">
    <text evidence="9">The sequence shown here is derived from an EMBL/GenBank/DDBJ whole genome shotgun (WGS) entry which is preliminary data.</text>
</comment>
<evidence type="ECO:0000256" key="6">
    <source>
        <dbReference type="ARBA" id="ARBA00022777"/>
    </source>
</evidence>
<feature type="domain" description="Signal transduction histidine kinase HWE region" evidence="8">
    <location>
        <begin position="154"/>
        <end position="234"/>
    </location>
</feature>
<dbReference type="Pfam" id="PF07536">
    <property type="entry name" value="HWE_HK"/>
    <property type="match status" value="1"/>
</dbReference>
<evidence type="ECO:0000256" key="7">
    <source>
        <dbReference type="ARBA" id="ARBA00022840"/>
    </source>
</evidence>
<dbReference type="GO" id="GO:0004673">
    <property type="term" value="F:protein histidine kinase activity"/>
    <property type="evidence" value="ECO:0007669"/>
    <property type="project" value="UniProtKB-EC"/>
</dbReference>
<organism evidence="9 10">
    <name type="scientific">Aliirhizobium smilacinae</name>
    <dbReference type="NCBI Taxonomy" id="1395944"/>
    <lineage>
        <taxon>Bacteria</taxon>
        <taxon>Pseudomonadati</taxon>
        <taxon>Pseudomonadota</taxon>
        <taxon>Alphaproteobacteria</taxon>
        <taxon>Hyphomicrobiales</taxon>
        <taxon>Rhizobiaceae</taxon>
        <taxon>Aliirhizobium</taxon>
    </lineage>
</organism>
<keyword evidence="6 9" id="KW-0418">Kinase</keyword>
<comment type="catalytic activity">
    <reaction evidence="1">
        <text>ATP + protein L-histidine = ADP + protein N-phospho-L-histidine.</text>
        <dbReference type="EC" id="2.7.13.3"/>
    </reaction>
</comment>
<dbReference type="Gene3D" id="3.30.450.20">
    <property type="entry name" value="PAS domain"/>
    <property type="match status" value="1"/>
</dbReference>
<dbReference type="Gene3D" id="3.30.565.10">
    <property type="entry name" value="Histidine kinase-like ATPase, C-terminal domain"/>
    <property type="match status" value="1"/>
</dbReference>
<evidence type="ECO:0000256" key="2">
    <source>
        <dbReference type="ARBA" id="ARBA00012438"/>
    </source>
</evidence>
<dbReference type="InterPro" id="IPR011102">
    <property type="entry name" value="Sig_transdc_His_kinase_HWE"/>
</dbReference>
<dbReference type="Pfam" id="PF08448">
    <property type="entry name" value="PAS_4"/>
    <property type="match status" value="1"/>
</dbReference>
<dbReference type="Proteomes" id="UP000311605">
    <property type="component" value="Unassembled WGS sequence"/>
</dbReference>
<evidence type="ECO:0000256" key="1">
    <source>
        <dbReference type="ARBA" id="ARBA00000085"/>
    </source>
</evidence>
<gene>
    <name evidence="9" type="ORF">FHP24_23260</name>
</gene>
<keyword evidence="5" id="KW-0547">Nucleotide-binding</keyword>
<evidence type="ECO:0000256" key="5">
    <source>
        <dbReference type="ARBA" id="ARBA00022741"/>
    </source>
</evidence>
<keyword evidence="4" id="KW-0808">Transferase</keyword>
<evidence type="ECO:0000256" key="4">
    <source>
        <dbReference type="ARBA" id="ARBA00022679"/>
    </source>
</evidence>
<evidence type="ECO:0000259" key="8">
    <source>
        <dbReference type="SMART" id="SM00911"/>
    </source>
</evidence>
<accession>A0A5C4XDL1</accession>
<keyword evidence="10" id="KW-1185">Reference proteome</keyword>
<dbReference type="EC" id="2.7.13.3" evidence="2"/>
<dbReference type="InterPro" id="IPR013656">
    <property type="entry name" value="PAS_4"/>
</dbReference>
<dbReference type="SMART" id="SM00911">
    <property type="entry name" value="HWE_HK"/>
    <property type="match status" value="1"/>
</dbReference>
<dbReference type="EMBL" id="VDMN01000006">
    <property type="protein sequence ID" value="TNM61478.1"/>
    <property type="molecule type" value="Genomic_DNA"/>
</dbReference>
<evidence type="ECO:0000313" key="9">
    <source>
        <dbReference type="EMBL" id="TNM61478.1"/>
    </source>
</evidence>
<evidence type="ECO:0000256" key="3">
    <source>
        <dbReference type="ARBA" id="ARBA00022553"/>
    </source>
</evidence>
<name>A0A5C4XDL1_9HYPH</name>